<accession>K5C902</accession>
<dbReference type="PATRIC" id="fig|993517.3.peg.5540"/>
<organism evidence="1 2">
    <name type="scientific">Rhodopirellula baltica SH28</name>
    <dbReference type="NCBI Taxonomy" id="993517"/>
    <lineage>
        <taxon>Bacteria</taxon>
        <taxon>Pseudomonadati</taxon>
        <taxon>Planctomycetota</taxon>
        <taxon>Planctomycetia</taxon>
        <taxon>Pirellulales</taxon>
        <taxon>Pirellulaceae</taxon>
        <taxon>Rhodopirellula</taxon>
    </lineage>
</organism>
<reference evidence="1 2" key="1">
    <citation type="journal article" date="2013" name="Mar. Genomics">
        <title>Expression of sulfatases in Rhodopirellula baltica and the diversity of sulfatases in the genus Rhodopirellula.</title>
        <authorList>
            <person name="Wegner C.E."/>
            <person name="Richter-Heitmann T."/>
            <person name="Klindworth A."/>
            <person name="Klockow C."/>
            <person name="Richter M."/>
            <person name="Achstetter T."/>
            <person name="Glockner F.O."/>
            <person name="Harder J."/>
        </authorList>
    </citation>
    <scope>NUCLEOTIDE SEQUENCE [LARGE SCALE GENOMIC DNA]</scope>
    <source>
        <strain evidence="1 2">SH28</strain>
    </source>
</reference>
<comment type="caution">
    <text evidence="1">The sequence shown here is derived from an EMBL/GenBank/DDBJ whole genome shotgun (WGS) entry which is preliminary data.</text>
</comment>
<dbReference type="Proteomes" id="UP000007993">
    <property type="component" value="Unassembled WGS sequence"/>
</dbReference>
<dbReference type="AlphaFoldDB" id="K5C902"/>
<name>K5C902_RHOBT</name>
<sequence length="45" mass="5304">MQRGQASNNRFAPWWNRGIEMAWRIVLLSVETSLQRASEQRRSDA</sequence>
<protein>
    <submittedName>
        <fullName evidence="1">Uncharacterized protein</fullName>
    </submittedName>
</protein>
<evidence type="ECO:0000313" key="2">
    <source>
        <dbReference type="Proteomes" id="UP000007993"/>
    </source>
</evidence>
<gene>
    <name evidence="1" type="ORF">RBSH_05113</name>
</gene>
<dbReference type="EMBL" id="AMCW01000142">
    <property type="protein sequence ID" value="EKJ99549.1"/>
    <property type="molecule type" value="Genomic_DNA"/>
</dbReference>
<evidence type="ECO:0000313" key="1">
    <source>
        <dbReference type="EMBL" id="EKJ99549.1"/>
    </source>
</evidence>
<proteinExistence type="predicted"/>